<dbReference type="SUPFAM" id="SSF51101">
    <property type="entry name" value="Mannose-binding lectins"/>
    <property type="match status" value="1"/>
</dbReference>
<dbReference type="InterPro" id="IPR036404">
    <property type="entry name" value="Jacalin-like_lectin_dom_sf"/>
</dbReference>
<evidence type="ECO:0000259" key="3">
    <source>
        <dbReference type="PROSITE" id="PS51752"/>
    </source>
</evidence>
<evidence type="ECO:0000313" key="5">
    <source>
        <dbReference type="Proteomes" id="UP000005225"/>
    </source>
</evidence>
<dbReference type="InterPro" id="IPR052321">
    <property type="entry name" value="PolyBind_ProtTraffic"/>
</dbReference>
<dbReference type="OMA" id="STTCWAG"/>
<dbReference type="PROSITE" id="PS51752">
    <property type="entry name" value="JACALIN_LECTIN"/>
    <property type="match status" value="1"/>
</dbReference>
<protein>
    <recommendedName>
        <fullName evidence="3">Jacalin-type lectin domain-containing protein</fullName>
    </recommendedName>
</protein>
<dbReference type="Ensembl" id="ENSOGAT00000000953.2">
    <property type="protein sequence ID" value="ENSOGAP00000000852.2"/>
    <property type="gene ID" value="ENSOGAG00000000953.2"/>
</dbReference>
<reference evidence="4" key="2">
    <citation type="submission" date="2025-08" db="UniProtKB">
        <authorList>
            <consortium name="Ensembl"/>
        </authorList>
    </citation>
    <scope>IDENTIFICATION</scope>
</reference>
<dbReference type="GeneTree" id="ENSGT00940000163143"/>
<evidence type="ECO:0000256" key="2">
    <source>
        <dbReference type="ARBA" id="ARBA00022734"/>
    </source>
</evidence>
<dbReference type="Pfam" id="PF01419">
    <property type="entry name" value="Jacalin"/>
    <property type="match status" value="1"/>
</dbReference>
<dbReference type="GO" id="GO:0030246">
    <property type="term" value="F:carbohydrate binding"/>
    <property type="evidence" value="ECO:0007669"/>
    <property type="project" value="UniProtKB-KW"/>
</dbReference>
<organism evidence="4 5">
    <name type="scientific">Otolemur garnettii</name>
    <name type="common">Small-eared galago</name>
    <name type="synonym">Garnett's greater bushbaby</name>
    <dbReference type="NCBI Taxonomy" id="30611"/>
    <lineage>
        <taxon>Eukaryota</taxon>
        <taxon>Metazoa</taxon>
        <taxon>Chordata</taxon>
        <taxon>Craniata</taxon>
        <taxon>Vertebrata</taxon>
        <taxon>Euteleostomi</taxon>
        <taxon>Mammalia</taxon>
        <taxon>Eutheria</taxon>
        <taxon>Euarchontoglires</taxon>
        <taxon>Primates</taxon>
        <taxon>Strepsirrhini</taxon>
        <taxon>Lorisiformes</taxon>
        <taxon>Galagidae</taxon>
        <taxon>Otolemur</taxon>
    </lineage>
</organism>
<reference evidence="5" key="1">
    <citation type="submission" date="2011-03" db="EMBL/GenBank/DDBJ databases">
        <title>Version 3 of the genome sequence of Otolemur garnettii (Bushbaby).</title>
        <authorList>
            <consortium name="The Broad Institute Genome Sequencing Platform"/>
            <person name="Di Palma F."/>
            <person name="Johnson J."/>
            <person name="Lander E.S."/>
            <person name="Lindblad-Toh K."/>
            <person name="Jaffe D.B."/>
            <person name="Gnerre S."/>
            <person name="MacCallum I."/>
            <person name="Przybylski D."/>
            <person name="Ribeiro F.J."/>
            <person name="Burton J.N."/>
            <person name="Walker B.J."/>
            <person name="Sharpe T."/>
            <person name="Hall G."/>
        </authorList>
    </citation>
    <scope>NUCLEOTIDE SEQUENCE [LARGE SCALE GENOMIC DNA]</scope>
</reference>
<dbReference type="Gene3D" id="2.100.10.30">
    <property type="entry name" value="Jacalin-like lectin domain"/>
    <property type="match status" value="1"/>
</dbReference>
<feature type="domain" description="Jacalin-type lectin" evidence="3">
    <location>
        <begin position="50"/>
        <end position="184"/>
    </location>
</feature>
<dbReference type="Proteomes" id="UP000005225">
    <property type="component" value="Unassembled WGS sequence"/>
</dbReference>
<keyword evidence="1" id="KW-0732">Signal</keyword>
<evidence type="ECO:0000256" key="1">
    <source>
        <dbReference type="ARBA" id="ARBA00022729"/>
    </source>
</evidence>
<dbReference type="FunCoup" id="H0WHK2">
    <property type="interactions" value="32"/>
</dbReference>
<proteinExistence type="predicted"/>
<keyword evidence="5" id="KW-1185">Reference proteome</keyword>
<dbReference type="EMBL" id="AAQR03078120">
    <property type="status" value="NOT_ANNOTATED_CDS"/>
    <property type="molecule type" value="Genomic_DNA"/>
</dbReference>
<dbReference type="PANTHER" id="PTHR33589:SF1">
    <property type="entry name" value="ZYMOGEN GRANULE PROTEIN 16 HOMOLOG B"/>
    <property type="match status" value="1"/>
</dbReference>
<sequence length="198" mass="22005">RGPQGLESIKARWRAPHTARLPSAAPQYPWSRPEAMLLLVTLMLLGSHLCWAHQMFGLGGGHYFSSSDYYHDISGLRIGVGSPMLKRVQVQFDTYWDNQHGASGGKTQELKLWPGEHIIKVHGSFKAFLRQLIFCTNWGRCIPFGEKGGNEFSAFPSEEGQVLIGIIGQYGLLGLKSIGFIWDYPLEEATSAQPTTVT</sequence>
<dbReference type="AlphaFoldDB" id="H0WHK2"/>
<reference evidence="4" key="3">
    <citation type="submission" date="2025-09" db="UniProtKB">
        <authorList>
            <consortium name="Ensembl"/>
        </authorList>
    </citation>
    <scope>IDENTIFICATION</scope>
</reference>
<keyword evidence="2" id="KW-0430">Lectin</keyword>
<dbReference type="CDD" id="cd09611">
    <property type="entry name" value="Jacalin_ZG16_like"/>
    <property type="match status" value="1"/>
</dbReference>
<dbReference type="SMART" id="SM00915">
    <property type="entry name" value="Jacalin"/>
    <property type="match status" value="1"/>
</dbReference>
<dbReference type="PANTHER" id="PTHR33589">
    <property type="entry name" value="OS11G0524900 PROTEIN"/>
    <property type="match status" value="1"/>
</dbReference>
<evidence type="ECO:0000313" key="4">
    <source>
        <dbReference type="Ensembl" id="ENSOGAP00000000852.2"/>
    </source>
</evidence>
<dbReference type="InParanoid" id="H0WHK2"/>
<dbReference type="InterPro" id="IPR001229">
    <property type="entry name" value="Jacalin-like_lectin_dom"/>
</dbReference>
<dbReference type="eggNOG" id="ENOG502SWMW">
    <property type="taxonomic scope" value="Eukaryota"/>
</dbReference>
<dbReference type="HOGENOM" id="CLU_102990_1_0_1"/>
<name>H0WHK2_OTOGA</name>
<accession>H0WHK2</accession>
<dbReference type="GO" id="GO:0005615">
    <property type="term" value="C:extracellular space"/>
    <property type="evidence" value="ECO:0007669"/>
    <property type="project" value="TreeGrafter"/>
</dbReference>